<evidence type="ECO:0000313" key="2">
    <source>
        <dbReference type="Proteomes" id="UP000831701"/>
    </source>
</evidence>
<name>A0ACB8X4W8_9TELE</name>
<protein>
    <submittedName>
        <fullName evidence="1">Uncharacterized protein</fullName>
    </submittedName>
</protein>
<evidence type="ECO:0000313" key="1">
    <source>
        <dbReference type="EMBL" id="KAI3374587.1"/>
    </source>
</evidence>
<dbReference type="EMBL" id="CM041533">
    <property type="protein sequence ID" value="KAI3374587.1"/>
    <property type="molecule type" value="Genomic_DNA"/>
</dbReference>
<accession>A0ACB8X4W8</accession>
<dbReference type="Proteomes" id="UP000831701">
    <property type="component" value="Chromosome 3"/>
</dbReference>
<comment type="caution">
    <text evidence="1">The sequence shown here is derived from an EMBL/GenBank/DDBJ whole genome shotgun (WGS) entry which is preliminary data.</text>
</comment>
<organism evidence="1 2">
    <name type="scientific">Scortum barcoo</name>
    <name type="common">barcoo grunter</name>
    <dbReference type="NCBI Taxonomy" id="214431"/>
    <lineage>
        <taxon>Eukaryota</taxon>
        <taxon>Metazoa</taxon>
        <taxon>Chordata</taxon>
        <taxon>Craniata</taxon>
        <taxon>Vertebrata</taxon>
        <taxon>Euteleostomi</taxon>
        <taxon>Actinopterygii</taxon>
        <taxon>Neopterygii</taxon>
        <taxon>Teleostei</taxon>
        <taxon>Neoteleostei</taxon>
        <taxon>Acanthomorphata</taxon>
        <taxon>Eupercaria</taxon>
        <taxon>Centrarchiformes</taxon>
        <taxon>Terapontoidei</taxon>
        <taxon>Terapontidae</taxon>
        <taxon>Scortum</taxon>
    </lineage>
</organism>
<gene>
    <name evidence="1" type="ORF">L3Q82_021162</name>
</gene>
<keyword evidence="2" id="KW-1185">Reference proteome</keyword>
<reference evidence="1" key="1">
    <citation type="submission" date="2022-04" db="EMBL/GenBank/DDBJ databases">
        <title>Jade perch genome.</title>
        <authorList>
            <person name="Chao B."/>
        </authorList>
    </citation>
    <scope>NUCLEOTIDE SEQUENCE</scope>
    <source>
        <strain evidence="1">CB-2022</strain>
    </source>
</reference>
<proteinExistence type="predicted"/>
<sequence length="403" mass="44625">MEGGAAADRAEDIRGWERMSATYAGRRVTGLPTVPEREDDGGAWDAGTSSEFFFKLTVINSRPVAYFSAKLDPVAAGHPRCLRAVAAAEKALLASRDIVGYAHVTLLVPHVRCLSFSSSKRLRTCPQQDDWFTSIDLKDAYFHVPIIPKHRRFLRFSFQGIQYQYNRLPFRYSLAPRTFSRCVETVLEPLRRTGMRVLFYLDDLLLLARSKEEAAVQTMTLVVHLSNLGFAINWKSSPLPSQQVIYLGVELDSVSMRAQLSQQREGALTALLHLITPHNVVTALSVMQLLGMMSAGHVTVPLGLLHMRRLQRWFIRLCVDPIRQRRCMVSDSPLSWAGPGLLGESTRSISGGSPGQSDVTHFRVHRRFPLGVGGDVLDGDSGGSMASAYVSPHKRTGAAHGVE</sequence>